<keyword evidence="2" id="KW-1185">Reference proteome</keyword>
<name>A0A848RFC9_9FIRM</name>
<protein>
    <submittedName>
        <fullName evidence="1">Uncharacterized protein</fullName>
    </submittedName>
</protein>
<dbReference type="RefSeq" id="WP_169968445.1">
    <property type="nucleotide sequence ID" value="NZ_JABDSR010000003.1"/>
</dbReference>
<evidence type="ECO:0000313" key="2">
    <source>
        <dbReference type="Proteomes" id="UP000568273"/>
    </source>
</evidence>
<reference evidence="1" key="1">
    <citation type="submission" date="2020-04" db="EMBL/GenBank/DDBJ databases">
        <title>Peptoniphilus sp. nov. isolated from swine feces.</title>
        <authorList>
            <person name="Ryu S.W."/>
        </authorList>
    </citation>
    <scope>NUCLEOTIDE SEQUENCE [LARGE SCALE GENOMIC DNA]</scope>
    <source>
        <strain evidence="1">AGMB00490</strain>
    </source>
</reference>
<dbReference type="AlphaFoldDB" id="A0A848RFC9"/>
<organism evidence="1 2">
    <name type="scientific">Peptoniphilus faecalis</name>
    <dbReference type="NCBI Taxonomy" id="2731255"/>
    <lineage>
        <taxon>Bacteria</taxon>
        <taxon>Bacillati</taxon>
        <taxon>Bacillota</taxon>
        <taxon>Tissierellia</taxon>
        <taxon>Tissierellales</taxon>
        <taxon>Peptoniphilaceae</taxon>
        <taxon>Peptoniphilus</taxon>
    </lineage>
</organism>
<comment type="caution">
    <text evidence="1">The sequence shown here is derived from an EMBL/GenBank/DDBJ whole genome shotgun (WGS) entry which is preliminary data.</text>
</comment>
<gene>
    <name evidence="1" type="ORF">HKO22_03015</name>
</gene>
<sequence>MKYTIKNDDMVQDFLDFNCKVKIIFYKSGKVEMYPLNYKIEEDKKILNIIKIANIKDYGAIKGLKIYQALQNEIMMNKTDEVEVIFK</sequence>
<accession>A0A848RFC9</accession>
<evidence type="ECO:0000313" key="1">
    <source>
        <dbReference type="EMBL" id="NMW84715.1"/>
    </source>
</evidence>
<dbReference type="EMBL" id="JABDSR010000003">
    <property type="protein sequence ID" value="NMW84715.1"/>
    <property type="molecule type" value="Genomic_DNA"/>
</dbReference>
<dbReference type="Proteomes" id="UP000568273">
    <property type="component" value="Unassembled WGS sequence"/>
</dbReference>
<proteinExistence type="predicted"/>